<evidence type="ECO:0000313" key="3">
    <source>
        <dbReference type="EMBL" id="KAF4671909.1"/>
    </source>
</evidence>
<dbReference type="AlphaFoldDB" id="A0A7J6MJY7"/>
<dbReference type="OrthoDB" id="2121326at2759"/>
<dbReference type="EMBL" id="JABANN010000092">
    <property type="protein sequence ID" value="KAF4671909.1"/>
    <property type="molecule type" value="Genomic_DNA"/>
</dbReference>
<sequence length="128" mass="14063">MLQHLRIGVSAVAAQSSGTRQFAVISATSTEATRRQLQSNSSQKLKVAWFTASWCGPCRTIAPRIEKYAETADAVTFVKIDIDHHEELADEWQVKTVPTFCLFKGGKEVDRVNGADAEGLKNALDRLA</sequence>
<dbReference type="Proteomes" id="UP000572268">
    <property type="component" value="Unassembled WGS sequence"/>
</dbReference>
<dbReference type="SUPFAM" id="SSF52833">
    <property type="entry name" value="Thioredoxin-like"/>
    <property type="match status" value="1"/>
</dbReference>
<dbReference type="Pfam" id="PF00085">
    <property type="entry name" value="Thioredoxin"/>
    <property type="match status" value="1"/>
</dbReference>
<evidence type="ECO:0000313" key="2">
    <source>
        <dbReference type="EMBL" id="KAF4665319.1"/>
    </source>
</evidence>
<name>A0A7J6MJY7_PEROL</name>
<dbReference type="PROSITE" id="PS51352">
    <property type="entry name" value="THIOREDOXIN_2"/>
    <property type="match status" value="1"/>
</dbReference>
<dbReference type="Proteomes" id="UP000570595">
    <property type="component" value="Unassembled WGS sequence"/>
</dbReference>
<dbReference type="PROSITE" id="PS00194">
    <property type="entry name" value="THIOREDOXIN_1"/>
    <property type="match status" value="1"/>
</dbReference>
<dbReference type="PANTHER" id="PTHR10438:SF468">
    <property type="entry name" value="THIOREDOXIN-1-RELATED"/>
    <property type="match status" value="1"/>
</dbReference>
<evidence type="ECO:0000259" key="1">
    <source>
        <dbReference type="PROSITE" id="PS51352"/>
    </source>
</evidence>
<dbReference type="PANTHER" id="PTHR10438">
    <property type="entry name" value="THIOREDOXIN"/>
    <property type="match status" value="1"/>
</dbReference>
<feature type="domain" description="Thioredoxin" evidence="1">
    <location>
        <begin position="5"/>
        <end position="128"/>
    </location>
</feature>
<proteinExistence type="predicted"/>
<evidence type="ECO:0000313" key="5">
    <source>
        <dbReference type="Proteomes" id="UP000572268"/>
    </source>
</evidence>
<dbReference type="InterPro" id="IPR017937">
    <property type="entry name" value="Thioredoxin_CS"/>
</dbReference>
<protein>
    <recommendedName>
        <fullName evidence="1">Thioredoxin domain-containing protein</fullName>
    </recommendedName>
</protein>
<organism evidence="3 5">
    <name type="scientific">Perkinsus olseni</name>
    <name type="common">Perkinsus atlanticus</name>
    <dbReference type="NCBI Taxonomy" id="32597"/>
    <lineage>
        <taxon>Eukaryota</taxon>
        <taxon>Sar</taxon>
        <taxon>Alveolata</taxon>
        <taxon>Perkinsozoa</taxon>
        <taxon>Perkinsea</taxon>
        <taxon>Perkinsida</taxon>
        <taxon>Perkinsidae</taxon>
        <taxon>Perkinsus</taxon>
    </lineage>
</organism>
<dbReference type="EMBL" id="JABAHT010000097">
    <property type="protein sequence ID" value="KAF4665319.1"/>
    <property type="molecule type" value="Genomic_DNA"/>
</dbReference>
<accession>A0A7J6MJY7</accession>
<reference evidence="4 5" key="1">
    <citation type="submission" date="2020-04" db="EMBL/GenBank/DDBJ databases">
        <title>Perkinsus olseni comparative genomics.</title>
        <authorList>
            <person name="Bogema D.R."/>
        </authorList>
    </citation>
    <scope>NUCLEOTIDE SEQUENCE [LARGE SCALE GENOMIC DNA]</scope>
    <source>
        <strain evidence="2">ATCC PRA-179</strain>
        <strain evidence="3">ATCC PRA-31</strain>
    </source>
</reference>
<dbReference type="InterPro" id="IPR050620">
    <property type="entry name" value="Thioredoxin_H-type-like"/>
</dbReference>
<dbReference type="Gene3D" id="3.40.30.10">
    <property type="entry name" value="Glutaredoxin"/>
    <property type="match status" value="1"/>
</dbReference>
<gene>
    <name evidence="3" type="ORF">FOL46_009740</name>
    <name evidence="2" type="ORF">FOZ61_011044</name>
</gene>
<dbReference type="CDD" id="cd02947">
    <property type="entry name" value="TRX_family"/>
    <property type="match status" value="1"/>
</dbReference>
<evidence type="ECO:0000313" key="4">
    <source>
        <dbReference type="Proteomes" id="UP000570595"/>
    </source>
</evidence>
<dbReference type="InterPro" id="IPR013766">
    <property type="entry name" value="Thioredoxin_domain"/>
</dbReference>
<dbReference type="InterPro" id="IPR036249">
    <property type="entry name" value="Thioredoxin-like_sf"/>
</dbReference>
<comment type="caution">
    <text evidence="3">The sequence shown here is derived from an EMBL/GenBank/DDBJ whole genome shotgun (WGS) entry which is preliminary data.</text>
</comment>
<dbReference type="PRINTS" id="PR00421">
    <property type="entry name" value="THIOREDOXIN"/>
</dbReference>